<accession>A0A7S0QZL9</accession>
<evidence type="ECO:0000256" key="1">
    <source>
        <dbReference type="SAM" id="Coils"/>
    </source>
</evidence>
<evidence type="ECO:0000313" key="2">
    <source>
        <dbReference type="EMBL" id="CAD8659664.1"/>
    </source>
</evidence>
<proteinExistence type="predicted"/>
<sequence length="204" mass="23010">MMQAPLEMTKMMSNNTAGRRACPGAPSAVSLMAAPRVNSCNRRVRPPALMRHEGAMRSIAEEFHTDLVAKEEEVRAAKAAVRARTQAEAAQAEAAQRLAEREAELAAKAKAKEDRANEYLRMLEKGGDCSTWLRKYHMSRPMKKLDEESESWQRLWSACQDNSQATYRLRLEKDTIRRLKEQNLSLKGASNISFPNITFAKDIT</sequence>
<protein>
    <submittedName>
        <fullName evidence="2">Uncharacterized protein</fullName>
    </submittedName>
</protein>
<feature type="coiled-coil region" evidence="1">
    <location>
        <begin position="82"/>
        <end position="115"/>
    </location>
</feature>
<reference evidence="2" key="1">
    <citation type="submission" date="2021-01" db="EMBL/GenBank/DDBJ databases">
        <authorList>
            <person name="Corre E."/>
            <person name="Pelletier E."/>
            <person name="Niang G."/>
            <person name="Scheremetjew M."/>
            <person name="Finn R."/>
            <person name="Kale V."/>
            <person name="Holt S."/>
            <person name="Cochrane G."/>
            <person name="Meng A."/>
            <person name="Brown T."/>
            <person name="Cohen L."/>
        </authorList>
    </citation>
    <scope>NUCLEOTIDE SEQUENCE</scope>
    <source>
        <strain evidence="2">CCMP722</strain>
    </source>
</reference>
<organism evidence="2">
    <name type="scientific">Pyramimonas obovata</name>
    <dbReference type="NCBI Taxonomy" id="1411642"/>
    <lineage>
        <taxon>Eukaryota</taxon>
        <taxon>Viridiplantae</taxon>
        <taxon>Chlorophyta</taxon>
        <taxon>Pyramimonadophyceae</taxon>
        <taxon>Pyramimonadales</taxon>
        <taxon>Pyramimonadaceae</taxon>
        <taxon>Pyramimonas</taxon>
        <taxon>Pyramimonas incertae sedis</taxon>
    </lineage>
</organism>
<gene>
    <name evidence="2" type="ORF">POBO1169_LOCUS5988</name>
</gene>
<name>A0A7S0QZL9_9CHLO</name>
<dbReference type="EMBL" id="HBFA01011493">
    <property type="protein sequence ID" value="CAD8659664.1"/>
    <property type="molecule type" value="Transcribed_RNA"/>
</dbReference>
<keyword evidence="1" id="KW-0175">Coiled coil</keyword>
<dbReference type="AlphaFoldDB" id="A0A7S0QZL9"/>